<evidence type="ECO:0000256" key="11">
    <source>
        <dbReference type="ARBA" id="ARBA00022801"/>
    </source>
</evidence>
<evidence type="ECO:0000256" key="4">
    <source>
        <dbReference type="ARBA" id="ARBA00004613"/>
    </source>
</evidence>
<evidence type="ECO:0000256" key="10">
    <source>
        <dbReference type="ARBA" id="ARBA00022729"/>
    </source>
</evidence>
<evidence type="ECO:0000256" key="19">
    <source>
        <dbReference type="ARBA" id="ARBA00025833"/>
    </source>
</evidence>
<dbReference type="EMBL" id="JAJISD010000002">
    <property type="protein sequence ID" value="MCC8428744.1"/>
    <property type="molecule type" value="Genomic_DNA"/>
</dbReference>
<dbReference type="InterPro" id="IPR046450">
    <property type="entry name" value="PA_dom_sf"/>
</dbReference>
<dbReference type="SUPFAM" id="SSF52025">
    <property type="entry name" value="PA domain"/>
    <property type="match status" value="1"/>
</dbReference>
<evidence type="ECO:0000256" key="20">
    <source>
        <dbReference type="ARBA" id="ARBA00033328"/>
    </source>
</evidence>
<keyword evidence="10" id="KW-0732">Signal</keyword>
<evidence type="ECO:0000256" key="9">
    <source>
        <dbReference type="ARBA" id="ARBA00022723"/>
    </source>
</evidence>
<evidence type="ECO:0000313" key="24">
    <source>
        <dbReference type="Proteomes" id="UP001198862"/>
    </source>
</evidence>
<keyword evidence="17" id="KW-0325">Glycoprotein</keyword>
<evidence type="ECO:0000256" key="15">
    <source>
        <dbReference type="ARBA" id="ARBA00023049"/>
    </source>
</evidence>
<dbReference type="Gene3D" id="3.40.630.10">
    <property type="entry name" value="Zn peptidases"/>
    <property type="match status" value="1"/>
</dbReference>
<dbReference type="PANTHER" id="PTHR12053">
    <property type="entry name" value="PROTEASE FAMILY M28 PLASMA GLUTAMATE CARBOXYPEPTIDASE-RELATED"/>
    <property type="match status" value="1"/>
</dbReference>
<keyword evidence="9" id="KW-0479">Metal-binding</keyword>
<keyword evidence="6" id="KW-0964">Secreted</keyword>
<sequence length="423" mass="44626">MRLDAGLMGRLAADEALWRDFNDICDCGGRLSGTQSEKRAFALLRERVRAASPANSGRSIPVPYNGWQAKSATLKLPGGTFAPCHPLVRTIATPSSGLTAEVIDLGRGTPDEFEAHKAEIAERIVLVRHELMFAAGTIHRRRKYDMARAHGAVGFLIGGPLAGHVVAGSSGRDSGEGIPALGISPETAAKLARRSTGFPSVTITVETAEGPAETETLVYDYPGQTDEWVVLSAHVDGHDLAESAMDNGTGLAAVLAVARALSPEVAKWRRGLRVMFFSVEEWALTGSAQYVKALGEAERAKIALNVNLDSVAGSPNLAALTSGFAGVEPFLLGVAEANGQSLRTVRPLMTNSDHANFATGGIPAIRLVAGFDDPNAHLRVVLTPADTRDKVAQSELRQATLLTAALVAAACNADPDEAARWRA</sequence>
<evidence type="ECO:0000313" key="23">
    <source>
        <dbReference type="EMBL" id="MCC8428744.1"/>
    </source>
</evidence>
<dbReference type="Gene3D" id="3.50.30.30">
    <property type="match status" value="1"/>
</dbReference>
<dbReference type="InterPro" id="IPR039866">
    <property type="entry name" value="CPQ"/>
</dbReference>
<evidence type="ECO:0000256" key="5">
    <source>
        <dbReference type="ARBA" id="ARBA00014116"/>
    </source>
</evidence>
<accession>A0ABS8KRT6</accession>
<keyword evidence="16" id="KW-0865">Zymogen</keyword>
<evidence type="ECO:0000256" key="18">
    <source>
        <dbReference type="ARBA" id="ARBA00023228"/>
    </source>
</evidence>
<keyword evidence="15" id="KW-0482">Metalloprotease</keyword>
<feature type="domain" description="Peptidase M28" evidence="22">
    <location>
        <begin position="218"/>
        <end position="406"/>
    </location>
</feature>
<evidence type="ECO:0000256" key="14">
    <source>
        <dbReference type="ARBA" id="ARBA00023034"/>
    </source>
</evidence>
<keyword evidence="12" id="KW-0256">Endoplasmic reticulum</keyword>
<evidence type="ECO:0000256" key="12">
    <source>
        <dbReference type="ARBA" id="ARBA00022824"/>
    </source>
</evidence>
<evidence type="ECO:0000256" key="17">
    <source>
        <dbReference type="ARBA" id="ARBA00023180"/>
    </source>
</evidence>
<keyword evidence="18" id="KW-0458">Lysosome</keyword>
<keyword evidence="7" id="KW-0121">Carboxypeptidase</keyword>
<evidence type="ECO:0000256" key="13">
    <source>
        <dbReference type="ARBA" id="ARBA00022833"/>
    </source>
</evidence>
<keyword evidence="24" id="KW-1185">Reference proteome</keyword>
<evidence type="ECO:0000259" key="22">
    <source>
        <dbReference type="Pfam" id="PF04389"/>
    </source>
</evidence>
<protein>
    <recommendedName>
        <fullName evidence="5">Carboxypeptidase Q</fullName>
    </recommendedName>
    <alternativeName>
        <fullName evidence="20">Plasma glutamate carboxypeptidase</fullName>
    </alternativeName>
</protein>
<evidence type="ECO:0000256" key="8">
    <source>
        <dbReference type="ARBA" id="ARBA00022670"/>
    </source>
</evidence>
<dbReference type="SUPFAM" id="SSF53187">
    <property type="entry name" value="Zn-dependent exopeptidases"/>
    <property type="match status" value="1"/>
</dbReference>
<evidence type="ECO:0000256" key="6">
    <source>
        <dbReference type="ARBA" id="ARBA00022525"/>
    </source>
</evidence>
<dbReference type="Pfam" id="PF02225">
    <property type="entry name" value="PA"/>
    <property type="match status" value="1"/>
</dbReference>
<comment type="subcellular location">
    <subcellularLocation>
        <location evidence="1">Endoplasmic reticulum</location>
    </subcellularLocation>
    <subcellularLocation>
        <location evidence="3">Golgi apparatus</location>
    </subcellularLocation>
    <subcellularLocation>
        <location evidence="2">Lysosome</location>
    </subcellularLocation>
    <subcellularLocation>
        <location evidence="4">Secreted</location>
    </subcellularLocation>
</comment>
<evidence type="ECO:0000256" key="7">
    <source>
        <dbReference type="ARBA" id="ARBA00022645"/>
    </source>
</evidence>
<evidence type="ECO:0000256" key="2">
    <source>
        <dbReference type="ARBA" id="ARBA00004371"/>
    </source>
</evidence>
<comment type="caution">
    <text evidence="23">The sequence shown here is derived from an EMBL/GenBank/DDBJ whole genome shotgun (WGS) entry which is preliminary data.</text>
</comment>
<dbReference type="RefSeq" id="WP_230549952.1">
    <property type="nucleotide sequence ID" value="NZ_JAJISD010000002.1"/>
</dbReference>
<evidence type="ECO:0000256" key="16">
    <source>
        <dbReference type="ARBA" id="ARBA00023145"/>
    </source>
</evidence>
<dbReference type="InterPro" id="IPR007484">
    <property type="entry name" value="Peptidase_M28"/>
</dbReference>
<evidence type="ECO:0000256" key="1">
    <source>
        <dbReference type="ARBA" id="ARBA00004240"/>
    </source>
</evidence>
<gene>
    <name evidence="23" type="ORF">LJ725_07205</name>
</gene>
<dbReference type="Proteomes" id="UP001198862">
    <property type="component" value="Unassembled WGS sequence"/>
</dbReference>
<keyword evidence="13" id="KW-0862">Zinc</keyword>
<evidence type="ECO:0000256" key="3">
    <source>
        <dbReference type="ARBA" id="ARBA00004555"/>
    </source>
</evidence>
<name>A0ABS8KRT6_9HYPH</name>
<dbReference type="PANTHER" id="PTHR12053:SF3">
    <property type="entry name" value="CARBOXYPEPTIDASE Q"/>
    <property type="match status" value="1"/>
</dbReference>
<comment type="subunit">
    <text evidence="19">Homodimer. The monomeric form is inactive while the homodimer is active.</text>
</comment>
<evidence type="ECO:0000259" key="21">
    <source>
        <dbReference type="Pfam" id="PF02225"/>
    </source>
</evidence>
<keyword evidence="11" id="KW-0378">Hydrolase</keyword>
<keyword evidence="14" id="KW-0333">Golgi apparatus</keyword>
<organism evidence="23 24">
    <name type="scientific">Reyranella aquatilis</name>
    <dbReference type="NCBI Taxonomy" id="2035356"/>
    <lineage>
        <taxon>Bacteria</taxon>
        <taxon>Pseudomonadati</taxon>
        <taxon>Pseudomonadota</taxon>
        <taxon>Alphaproteobacteria</taxon>
        <taxon>Hyphomicrobiales</taxon>
        <taxon>Reyranellaceae</taxon>
        <taxon>Reyranella</taxon>
    </lineage>
</organism>
<keyword evidence="8" id="KW-0645">Protease</keyword>
<dbReference type="InterPro" id="IPR003137">
    <property type="entry name" value="PA_domain"/>
</dbReference>
<feature type="domain" description="PA" evidence="21">
    <location>
        <begin position="107"/>
        <end position="191"/>
    </location>
</feature>
<proteinExistence type="predicted"/>
<reference evidence="23 24" key="1">
    <citation type="submission" date="2021-11" db="EMBL/GenBank/DDBJ databases">
        <authorList>
            <person name="Lee D.-H."/>
            <person name="Kim S.-B."/>
        </authorList>
    </citation>
    <scope>NUCLEOTIDE SEQUENCE [LARGE SCALE GENOMIC DNA]</scope>
    <source>
        <strain evidence="23 24">KCTC 52223</strain>
    </source>
</reference>
<dbReference type="Pfam" id="PF04389">
    <property type="entry name" value="Peptidase_M28"/>
    <property type="match status" value="1"/>
</dbReference>